<evidence type="ECO:0000259" key="6">
    <source>
        <dbReference type="Pfam" id="PF02441"/>
    </source>
</evidence>
<dbReference type="NCBIfam" id="TIGR00421">
    <property type="entry name" value="ubiX_pad"/>
    <property type="match status" value="1"/>
</dbReference>
<protein>
    <recommendedName>
        <fullName evidence="5">Flavin prenyltransferase UbiX</fullName>
        <ecNumber evidence="5">2.5.1.129</ecNumber>
    </recommendedName>
</protein>
<reference evidence="7 8" key="1">
    <citation type="submission" date="2021-08" db="EMBL/GenBank/DDBJ databases">
        <title>Devosia salina sp. nov., isolated from the South China Sea sediment.</title>
        <authorList>
            <person name="Zhou Z."/>
        </authorList>
    </citation>
    <scope>NUCLEOTIDE SEQUENCE [LARGE SCALE GENOMIC DNA]</scope>
    <source>
        <strain evidence="7 8">SCS-3</strain>
    </source>
</reference>
<evidence type="ECO:0000256" key="1">
    <source>
        <dbReference type="ARBA" id="ARBA00022602"/>
    </source>
</evidence>
<feature type="binding site" evidence="5">
    <location>
        <begin position="13"/>
        <end position="15"/>
    </location>
    <ligand>
        <name>FMN</name>
        <dbReference type="ChEBI" id="CHEBI:58210"/>
    </ligand>
</feature>
<feature type="binding site" evidence="5">
    <location>
        <position position="127"/>
    </location>
    <ligand>
        <name>FMN</name>
        <dbReference type="ChEBI" id="CHEBI:58210"/>
    </ligand>
</feature>
<gene>
    <name evidence="5" type="primary">ubiX</name>
    <name evidence="7" type="ORF">K1X15_03795</name>
</gene>
<dbReference type="Proteomes" id="UP000825799">
    <property type="component" value="Chromosome"/>
</dbReference>
<feature type="domain" description="Flavoprotein" evidence="6">
    <location>
        <begin position="6"/>
        <end position="173"/>
    </location>
</feature>
<dbReference type="NCBIfam" id="NF004685">
    <property type="entry name" value="PRK06029.1"/>
    <property type="match status" value="1"/>
</dbReference>
<dbReference type="Gene3D" id="3.40.50.1950">
    <property type="entry name" value="Flavin prenyltransferase-like"/>
    <property type="match status" value="1"/>
</dbReference>
<accession>A0ABX8WJL1</accession>
<keyword evidence="3 5" id="KW-0288">FMN</keyword>
<evidence type="ECO:0000256" key="2">
    <source>
        <dbReference type="ARBA" id="ARBA00022630"/>
    </source>
</evidence>
<evidence type="ECO:0000313" key="8">
    <source>
        <dbReference type="Proteomes" id="UP000825799"/>
    </source>
</evidence>
<comment type="catalytic activity">
    <reaction evidence="5">
        <text>dimethylallyl phosphate + FMNH2 = prenylated FMNH2 + phosphate</text>
        <dbReference type="Rhea" id="RHEA:37743"/>
        <dbReference type="ChEBI" id="CHEBI:43474"/>
        <dbReference type="ChEBI" id="CHEBI:57618"/>
        <dbReference type="ChEBI" id="CHEBI:87467"/>
        <dbReference type="ChEBI" id="CHEBI:88052"/>
        <dbReference type="EC" id="2.5.1.129"/>
    </reaction>
</comment>
<dbReference type="HAMAP" id="MF_01984">
    <property type="entry name" value="ubiX_pad"/>
    <property type="match status" value="1"/>
</dbReference>
<dbReference type="SUPFAM" id="SSF52507">
    <property type="entry name" value="Homo-oligomeric flavin-containing Cys decarboxylases, HFCD"/>
    <property type="match status" value="1"/>
</dbReference>
<dbReference type="InterPro" id="IPR036551">
    <property type="entry name" value="Flavin_trans-like"/>
</dbReference>
<evidence type="ECO:0000256" key="3">
    <source>
        <dbReference type="ARBA" id="ARBA00022643"/>
    </source>
</evidence>
<dbReference type="InterPro" id="IPR003382">
    <property type="entry name" value="Flavoprotein"/>
</dbReference>
<dbReference type="EMBL" id="CP080590">
    <property type="protein sequence ID" value="QYO77702.1"/>
    <property type="molecule type" value="Genomic_DNA"/>
</dbReference>
<evidence type="ECO:0000313" key="7">
    <source>
        <dbReference type="EMBL" id="QYO77702.1"/>
    </source>
</evidence>
<dbReference type="InterPro" id="IPR004507">
    <property type="entry name" value="UbiX-like"/>
</dbReference>
<comment type="function">
    <text evidence="5">Flavin prenyltransferase that catalyzes the synthesis of the prenylated FMN cofactor (prenyl-FMN) for 4-hydroxy-3-polyprenylbenzoic acid decarboxylase UbiD. The prenyltransferase is metal-independent and links a dimethylallyl moiety from dimethylallyl monophosphate (DMAP) to the flavin N5 and C6 atoms of FMN.</text>
</comment>
<evidence type="ECO:0000256" key="4">
    <source>
        <dbReference type="ARBA" id="ARBA00022679"/>
    </source>
</evidence>
<keyword evidence="4 5" id="KW-0808">Transferase</keyword>
<feature type="binding site" evidence="5">
    <location>
        <begin position="92"/>
        <end position="95"/>
    </location>
    <ligand>
        <name>FMN</name>
        <dbReference type="ChEBI" id="CHEBI:58210"/>
    </ligand>
</feature>
<name>A0ABX8WJL1_9HYPH</name>
<keyword evidence="1 5" id="KW-0637">Prenyltransferase</keyword>
<feature type="binding site" evidence="5">
    <location>
        <position position="40"/>
    </location>
    <ligand>
        <name>FMN</name>
        <dbReference type="ChEBI" id="CHEBI:58210"/>
    </ligand>
</feature>
<dbReference type="RefSeq" id="WP_220306156.1">
    <property type="nucleotide sequence ID" value="NZ_CP080590.1"/>
</dbReference>
<proteinExistence type="inferred from homology"/>
<evidence type="ECO:0000256" key="5">
    <source>
        <dbReference type="HAMAP-Rule" id="MF_01984"/>
    </source>
</evidence>
<comment type="similarity">
    <text evidence="5">Belongs to the UbiX/PAD1 family.</text>
</comment>
<dbReference type="Pfam" id="PF02441">
    <property type="entry name" value="Flavoprotein"/>
    <property type="match status" value="1"/>
</dbReference>
<keyword evidence="8" id="KW-1185">Reference proteome</keyword>
<sequence length="194" mass="20141">MSGAHRVVLALTGASGAAIGLRVAERLASRPEVATDLVVSPAARRTLAEEVGATAFERLVGLAETVHDATNIGATIASGSCRTAGMIIAPCSMRSLAAIAAGITDNLVTRAADVHLKERRKLVLLARETPLHLGHLRNMVAVTEMGAIVMPPVPAFYHRPQSLAEIVDHLAARAIDLLGLPGGPEAQAWDGGVD</sequence>
<feature type="binding site" evidence="5">
    <location>
        <position position="173"/>
    </location>
    <ligand>
        <name>dimethylallyl phosphate</name>
        <dbReference type="ChEBI" id="CHEBI:88052"/>
    </ligand>
</feature>
<comment type="caution">
    <text evidence="5">Lacks conserved residue(s) required for the propagation of feature annotation.</text>
</comment>
<keyword evidence="2 5" id="KW-0285">Flavoprotein</keyword>
<feature type="binding site" evidence="5">
    <location>
        <position position="157"/>
    </location>
    <ligand>
        <name>dimethylallyl phosphate</name>
        <dbReference type="ChEBI" id="CHEBI:88052"/>
    </ligand>
</feature>
<dbReference type="EC" id="2.5.1.129" evidence="5"/>
<organism evidence="7 8">
    <name type="scientific">Devosia salina</name>
    <dbReference type="NCBI Taxonomy" id="2860336"/>
    <lineage>
        <taxon>Bacteria</taxon>
        <taxon>Pseudomonadati</taxon>
        <taxon>Pseudomonadota</taxon>
        <taxon>Alphaproteobacteria</taxon>
        <taxon>Hyphomicrobiales</taxon>
        <taxon>Devosiaceae</taxon>
        <taxon>Devosia</taxon>
    </lineage>
</organism>